<dbReference type="PRINTS" id="PR00702">
    <property type="entry name" value="ACRIFLAVINRP"/>
</dbReference>
<dbReference type="Gene3D" id="1.20.1640.10">
    <property type="entry name" value="Multidrug efflux transporter AcrB transmembrane domain"/>
    <property type="match status" value="1"/>
</dbReference>
<dbReference type="SUPFAM" id="SSF82714">
    <property type="entry name" value="Multidrug efflux transporter AcrB TolC docking domain, DN and DC subdomains"/>
    <property type="match status" value="1"/>
</dbReference>
<proteinExistence type="predicted"/>
<dbReference type="STRING" id="1279009.ADICEAN_00170"/>
<feature type="transmembrane region" description="Helical" evidence="1">
    <location>
        <begin position="492"/>
        <end position="518"/>
    </location>
</feature>
<sequence length="547" mass="59883">MQRFYAKFNKGYDGLANRYQGLIGYVAGRKLITLGLLLLFFVGTWGIQAILPSGFIPAEDQGVIYIDVTTPAGATVERTEQVLDAIQQQTRELEVVEAISTLAGYSMVNGVSGASYGMGMISLKPWHKRDEGVDEIIRQLQEKTSGITDARIEFSTPPTVPGFGNASGFDLRILDRTGGDDLQRLGQLSQEFIQALEEAPEIRSAYTNYDANFPQYLIHVDQEMAAKKGVTIQNAMGTLETLMGGRLTSDFLRFGQMYDVMVQAHPDYRAKPEDLLHLHVKNNKGEMVPLSTFVRLERMYGPEQLTRYNMYTAARIGGTVAPGYSTGDAIEAVQRVASQTLPRGFGFDWAGMTREEVKSGDQALWIFLICLLFVYLLLAAQYESFLLPLPVILSLPTGIFGAFLALQLFGLQNNIYAQVALIMLIGILGKNAILIIEFAIQRRQEGLSVMQAALEGSVARLRPILMTSFAFIAGLIPLCIATGAGAMGNRSIGTAAAGGMLIGTIFGLILIPGLYVIFAQMGSRAEQTRKDKQEKAINAPEIPFSNN</sequence>
<dbReference type="InterPro" id="IPR001036">
    <property type="entry name" value="Acrflvin-R"/>
</dbReference>
<reference evidence="2 3" key="1">
    <citation type="journal article" date="2013" name="Genome Announc.">
        <title>Draft Genome Sequence of Cesiribacter andamanensis Strain AMV16T, Isolated from a Soil Sample from a Mud Volcano in the Andaman Islands, India.</title>
        <authorList>
            <person name="Shivaji S."/>
            <person name="Ara S."/>
            <person name="Begum Z."/>
            <person name="Srinivas T.N."/>
            <person name="Singh A."/>
            <person name="Kumar Pinnaka A."/>
        </authorList>
    </citation>
    <scope>NUCLEOTIDE SEQUENCE [LARGE SCALE GENOMIC DNA]</scope>
    <source>
        <strain evidence="2 3">AMV16</strain>
    </source>
</reference>
<keyword evidence="1" id="KW-1133">Transmembrane helix</keyword>
<keyword evidence="1" id="KW-0472">Membrane</keyword>
<evidence type="ECO:0000313" key="2">
    <source>
        <dbReference type="EMBL" id="EMR04718.1"/>
    </source>
</evidence>
<feature type="transmembrane region" description="Helical" evidence="1">
    <location>
        <begin position="31"/>
        <end position="51"/>
    </location>
</feature>
<dbReference type="GO" id="GO:0005886">
    <property type="term" value="C:plasma membrane"/>
    <property type="evidence" value="ECO:0007669"/>
    <property type="project" value="TreeGrafter"/>
</dbReference>
<organism evidence="2 3">
    <name type="scientific">Cesiribacter andamanensis AMV16</name>
    <dbReference type="NCBI Taxonomy" id="1279009"/>
    <lineage>
        <taxon>Bacteria</taxon>
        <taxon>Pseudomonadati</taxon>
        <taxon>Bacteroidota</taxon>
        <taxon>Cytophagia</taxon>
        <taxon>Cytophagales</taxon>
        <taxon>Cesiribacteraceae</taxon>
        <taxon>Cesiribacter</taxon>
    </lineage>
</organism>
<gene>
    <name evidence="2" type="primary">ttgB</name>
    <name evidence="2" type="ORF">ADICEAN_00170</name>
</gene>
<dbReference type="AlphaFoldDB" id="M7N7Z3"/>
<feature type="transmembrane region" description="Helical" evidence="1">
    <location>
        <begin position="461"/>
        <end position="486"/>
    </location>
</feature>
<feature type="transmembrane region" description="Helical" evidence="1">
    <location>
        <begin position="362"/>
        <end position="378"/>
    </location>
</feature>
<keyword evidence="3" id="KW-1185">Reference proteome</keyword>
<dbReference type="PATRIC" id="fig|1279009.4.peg.175"/>
<dbReference type="Gene3D" id="3.30.70.1430">
    <property type="entry name" value="Multidrug efflux transporter AcrB pore domain"/>
    <property type="match status" value="1"/>
</dbReference>
<name>M7N7Z3_9BACT</name>
<keyword evidence="1" id="KW-0812">Transmembrane</keyword>
<dbReference type="PANTHER" id="PTHR32063:SF9">
    <property type="entry name" value="SIMILAR TO MULTIDRUG RESISTANCE PROTEIN MEXB"/>
    <property type="match status" value="1"/>
</dbReference>
<dbReference type="EMBL" id="AODQ01000002">
    <property type="protein sequence ID" value="EMR04718.1"/>
    <property type="molecule type" value="Genomic_DNA"/>
</dbReference>
<feature type="transmembrane region" description="Helical" evidence="1">
    <location>
        <begin position="415"/>
        <end position="440"/>
    </location>
</feature>
<accession>M7N7Z3</accession>
<dbReference type="SUPFAM" id="SSF82693">
    <property type="entry name" value="Multidrug efflux transporter AcrB pore domain, PN1, PN2, PC1 and PC2 subdomains"/>
    <property type="match status" value="2"/>
</dbReference>
<evidence type="ECO:0000313" key="3">
    <source>
        <dbReference type="Proteomes" id="UP000011910"/>
    </source>
</evidence>
<dbReference type="Gene3D" id="3.30.2090.10">
    <property type="entry name" value="Multidrug efflux transporter AcrB TolC docking domain, DN and DC subdomains"/>
    <property type="match status" value="1"/>
</dbReference>
<dbReference type="GO" id="GO:0042910">
    <property type="term" value="F:xenobiotic transmembrane transporter activity"/>
    <property type="evidence" value="ECO:0007669"/>
    <property type="project" value="TreeGrafter"/>
</dbReference>
<protein>
    <submittedName>
        <fullName evidence="2">Putative efflux pump membrane transporter TtgB</fullName>
    </submittedName>
</protein>
<evidence type="ECO:0000256" key="1">
    <source>
        <dbReference type="SAM" id="Phobius"/>
    </source>
</evidence>
<dbReference type="InterPro" id="IPR027463">
    <property type="entry name" value="AcrB_DN_DC_subdom"/>
</dbReference>
<feature type="transmembrane region" description="Helical" evidence="1">
    <location>
        <begin position="385"/>
        <end position="409"/>
    </location>
</feature>
<comment type="caution">
    <text evidence="2">The sequence shown here is derived from an EMBL/GenBank/DDBJ whole genome shotgun (WGS) entry which is preliminary data.</text>
</comment>
<dbReference type="Pfam" id="PF00873">
    <property type="entry name" value="ACR_tran"/>
    <property type="match status" value="1"/>
</dbReference>
<dbReference type="PANTHER" id="PTHR32063">
    <property type="match status" value="1"/>
</dbReference>
<dbReference type="SUPFAM" id="SSF82866">
    <property type="entry name" value="Multidrug efflux transporter AcrB transmembrane domain"/>
    <property type="match status" value="1"/>
</dbReference>
<dbReference type="eggNOG" id="COG0841">
    <property type="taxonomic scope" value="Bacteria"/>
</dbReference>
<dbReference type="Proteomes" id="UP000011910">
    <property type="component" value="Unassembled WGS sequence"/>
</dbReference>